<gene>
    <name evidence="6" type="ORF">J0S82_002594</name>
</gene>
<keyword evidence="7" id="KW-1185">Reference proteome</keyword>
<evidence type="ECO:0000256" key="3">
    <source>
        <dbReference type="SAM" id="MobiDB-lite"/>
    </source>
</evidence>
<dbReference type="EMBL" id="JAGFMF010011868">
    <property type="protein sequence ID" value="KAG8510538.1"/>
    <property type="molecule type" value="Genomic_DNA"/>
</dbReference>
<feature type="transmembrane region" description="Helical" evidence="4">
    <location>
        <begin position="257"/>
        <end position="272"/>
    </location>
</feature>
<dbReference type="GO" id="GO:0006171">
    <property type="term" value="P:cAMP biosynthetic process"/>
    <property type="evidence" value="ECO:0007669"/>
    <property type="project" value="TreeGrafter"/>
</dbReference>
<feature type="compositionally biased region" description="Low complexity" evidence="3">
    <location>
        <begin position="17"/>
        <end position="31"/>
    </location>
</feature>
<evidence type="ECO:0000259" key="5">
    <source>
        <dbReference type="Pfam" id="PF16214"/>
    </source>
</evidence>
<comment type="caution">
    <text evidence="6">The sequence shown here is derived from an EMBL/GenBank/DDBJ whole genome shotgun (WGS) entry which is preliminary data.</text>
</comment>
<dbReference type="PANTHER" id="PTHR45627:SF26">
    <property type="entry name" value="ADENYLATE CYCLASE TYPE 1"/>
    <property type="match status" value="1"/>
</dbReference>
<proteinExistence type="predicted"/>
<dbReference type="GO" id="GO:0004016">
    <property type="term" value="F:adenylate cyclase activity"/>
    <property type="evidence" value="ECO:0007669"/>
    <property type="project" value="TreeGrafter"/>
</dbReference>
<dbReference type="InterPro" id="IPR032628">
    <property type="entry name" value="AC_N"/>
</dbReference>
<dbReference type="PANTHER" id="PTHR45627">
    <property type="entry name" value="ADENYLATE CYCLASE TYPE 1"/>
    <property type="match status" value="1"/>
</dbReference>
<evidence type="ECO:0000256" key="1">
    <source>
        <dbReference type="ARBA" id="ARBA00022741"/>
    </source>
</evidence>
<keyword evidence="4" id="KW-1133">Transmembrane helix</keyword>
<protein>
    <submittedName>
        <fullName evidence="6">Adenylate cyclase type 1</fullName>
    </submittedName>
</protein>
<feature type="transmembrane region" description="Helical" evidence="4">
    <location>
        <begin position="220"/>
        <end position="237"/>
    </location>
</feature>
<dbReference type="Proteomes" id="UP000700334">
    <property type="component" value="Unassembled WGS sequence"/>
</dbReference>
<name>A0A8J5ZYQ7_GALPY</name>
<organism evidence="6 7">
    <name type="scientific">Galemys pyrenaicus</name>
    <name type="common">Iberian desman</name>
    <name type="synonym">Pyrenean desman</name>
    <dbReference type="NCBI Taxonomy" id="202257"/>
    <lineage>
        <taxon>Eukaryota</taxon>
        <taxon>Metazoa</taxon>
        <taxon>Chordata</taxon>
        <taxon>Craniata</taxon>
        <taxon>Vertebrata</taxon>
        <taxon>Euteleostomi</taxon>
        <taxon>Mammalia</taxon>
        <taxon>Eutheria</taxon>
        <taxon>Laurasiatheria</taxon>
        <taxon>Eulipotyphla</taxon>
        <taxon>Talpidae</taxon>
        <taxon>Galemys</taxon>
    </lineage>
</organism>
<feature type="transmembrane region" description="Helical" evidence="4">
    <location>
        <begin position="277"/>
        <end position="297"/>
    </location>
</feature>
<feature type="domain" description="Adenylate cyclase N-terminal" evidence="5">
    <location>
        <begin position="134"/>
        <end position="395"/>
    </location>
</feature>
<dbReference type="Pfam" id="PF16214">
    <property type="entry name" value="AC_N"/>
    <property type="match status" value="1"/>
</dbReference>
<dbReference type="OrthoDB" id="6147412at2759"/>
<keyword evidence="2" id="KW-0456">Lyase</keyword>
<feature type="compositionally biased region" description="Gly residues" evidence="3">
    <location>
        <begin position="101"/>
        <end position="114"/>
    </location>
</feature>
<feature type="region of interest" description="Disordered" evidence="3">
    <location>
        <begin position="58"/>
        <end position="123"/>
    </location>
</feature>
<evidence type="ECO:0000313" key="7">
    <source>
        <dbReference type="Proteomes" id="UP000700334"/>
    </source>
</evidence>
<feature type="transmembrane region" description="Helical" evidence="4">
    <location>
        <begin position="159"/>
        <end position="178"/>
    </location>
</feature>
<evidence type="ECO:0000313" key="6">
    <source>
        <dbReference type="EMBL" id="KAG8510538.1"/>
    </source>
</evidence>
<dbReference type="GO" id="GO:0005886">
    <property type="term" value="C:plasma membrane"/>
    <property type="evidence" value="ECO:0007669"/>
    <property type="project" value="TreeGrafter"/>
</dbReference>
<dbReference type="AlphaFoldDB" id="A0A8J5ZYQ7"/>
<dbReference type="GO" id="GO:0000166">
    <property type="term" value="F:nucleotide binding"/>
    <property type="evidence" value="ECO:0007669"/>
    <property type="project" value="UniProtKB-KW"/>
</dbReference>
<accession>A0A8J5ZYQ7</accession>
<keyword evidence="4" id="KW-0812">Transmembrane</keyword>
<sequence>MGYARPSPRLRVPLSQRGRTPGRTAAGARAAPVRRRGAGGDALGVRARGNRHLNFVRRAGRLAARAGSPRRRRPRPGAPGRRGARPRLRSLHGAEMAGAPRGRGGGGGGAGEPGGAERAAGSGGRQGFRACEDEFACPELEALFRGYTLRLEQAATLKALVVLSLLAGTLALAELLGAPGPAPGLAKGSHPVHCILFLALLVVTNVRSLQVPQLQQVGQLALLFSLTFALLCCPFALGGPAGTHVGAAAVPVAAEQGVWQLLLVTFVSYALLPVRSVLAIGFGLVVAASHLLVTATLVPTKRPRHWRTLGANALLFVSVNMYGVFVRILAERSQRKAFLQARNFIEDRLRLEDENEKQAVSRLSVQERLLMSLLPRNVAMEMKEDFLKPPDRIFHKIYIQRHDNVR</sequence>
<evidence type="ECO:0000256" key="2">
    <source>
        <dbReference type="ARBA" id="ARBA00023239"/>
    </source>
</evidence>
<keyword evidence="4" id="KW-0472">Membrane</keyword>
<reference evidence="6" key="1">
    <citation type="journal article" date="2021" name="Evol. Appl.">
        <title>The genome of the Pyrenean desman and the effects of bottlenecks and inbreeding on the genomic landscape of an endangered species.</title>
        <authorList>
            <person name="Escoda L."/>
            <person name="Castresana J."/>
        </authorList>
    </citation>
    <scope>NUCLEOTIDE SEQUENCE</scope>
    <source>
        <strain evidence="6">IBE-C5619</strain>
    </source>
</reference>
<feature type="region of interest" description="Disordered" evidence="3">
    <location>
        <begin position="1"/>
        <end position="45"/>
    </location>
</feature>
<dbReference type="GO" id="GO:0007189">
    <property type="term" value="P:adenylate cyclase-activating G protein-coupled receptor signaling pathway"/>
    <property type="evidence" value="ECO:0007669"/>
    <property type="project" value="TreeGrafter"/>
</dbReference>
<evidence type="ECO:0000256" key="4">
    <source>
        <dbReference type="SAM" id="Phobius"/>
    </source>
</evidence>
<feature type="transmembrane region" description="Helical" evidence="4">
    <location>
        <begin position="309"/>
        <end position="330"/>
    </location>
</feature>
<feature type="transmembrane region" description="Helical" evidence="4">
    <location>
        <begin position="190"/>
        <end position="208"/>
    </location>
</feature>
<keyword evidence="1" id="KW-0547">Nucleotide-binding</keyword>